<dbReference type="AlphaFoldDB" id="A0A6S7HHN8"/>
<sequence length="388" mass="44845">MSRIKGDPDVLKAKLSKKIAELSSVVQLLFTRNHEKELELSATKKACQDEIRRVTEEGKSKLNWLEKQLDDLERFRTLLEMKTDECERTKATVETLHEKQLQAERKVIERGTMLSEALAEIENLKKDIAARSPEEVEALKREKLELSNELSSERVNLTQQKDLVCDLQNKVELIEANLSNMLSENQTLKQECTQLKDDLSFAQDEVRTLTHSLHEAKRHGERALQRTRKLEEKNKQIAAEKSALERNSEQLNEQMNKLLLAKQFGDKPMTKIRPSSPKTVDITALAFDKIKPKPTQKDDEVQFLKNEIEKYRLELKNREVNFNRVFADKTPLIIKKPAEITAEEMRLRNLTGLTSFKKTYTTLPSVVSAESKPVNGFHSTRMRKMKHL</sequence>
<evidence type="ECO:0000313" key="1">
    <source>
        <dbReference type="EMBL" id="CAB4002650.1"/>
    </source>
</evidence>
<reference evidence="1" key="1">
    <citation type="submission" date="2020-04" db="EMBL/GenBank/DDBJ databases">
        <authorList>
            <person name="Alioto T."/>
            <person name="Alioto T."/>
            <person name="Gomez Garrido J."/>
        </authorList>
    </citation>
    <scope>NUCLEOTIDE SEQUENCE</scope>
    <source>
        <strain evidence="1">A484AB</strain>
    </source>
</reference>
<keyword evidence="2" id="KW-1185">Reference proteome</keyword>
<gene>
    <name evidence="1" type="ORF">PACLA_8A082552</name>
</gene>
<comment type="caution">
    <text evidence="1">The sequence shown here is derived from an EMBL/GenBank/DDBJ whole genome shotgun (WGS) entry which is preliminary data.</text>
</comment>
<accession>A0A6S7HHN8</accession>
<organism evidence="1 2">
    <name type="scientific">Paramuricea clavata</name>
    <name type="common">Red gorgonian</name>
    <name type="synonym">Violescent sea-whip</name>
    <dbReference type="NCBI Taxonomy" id="317549"/>
    <lineage>
        <taxon>Eukaryota</taxon>
        <taxon>Metazoa</taxon>
        <taxon>Cnidaria</taxon>
        <taxon>Anthozoa</taxon>
        <taxon>Octocorallia</taxon>
        <taxon>Malacalcyonacea</taxon>
        <taxon>Plexauridae</taxon>
        <taxon>Paramuricea</taxon>
    </lineage>
</organism>
<protein>
    <submittedName>
        <fullName evidence="1">Uncharacterized protein</fullName>
    </submittedName>
</protein>
<proteinExistence type="predicted"/>
<name>A0A6S7HHN8_PARCT</name>
<evidence type="ECO:0000313" key="2">
    <source>
        <dbReference type="Proteomes" id="UP001152795"/>
    </source>
</evidence>
<dbReference type="Proteomes" id="UP001152795">
    <property type="component" value="Unassembled WGS sequence"/>
</dbReference>
<dbReference type="EMBL" id="CACRXK020004408">
    <property type="protein sequence ID" value="CAB4002650.1"/>
    <property type="molecule type" value="Genomic_DNA"/>
</dbReference>
<dbReference type="OrthoDB" id="75801at2759"/>